<organism evidence="2 4">
    <name type="scientific">Linum tenue</name>
    <dbReference type="NCBI Taxonomy" id="586396"/>
    <lineage>
        <taxon>Eukaryota</taxon>
        <taxon>Viridiplantae</taxon>
        <taxon>Streptophyta</taxon>
        <taxon>Embryophyta</taxon>
        <taxon>Tracheophyta</taxon>
        <taxon>Spermatophyta</taxon>
        <taxon>Magnoliopsida</taxon>
        <taxon>eudicotyledons</taxon>
        <taxon>Gunneridae</taxon>
        <taxon>Pentapetalae</taxon>
        <taxon>rosids</taxon>
        <taxon>fabids</taxon>
        <taxon>Malpighiales</taxon>
        <taxon>Linaceae</taxon>
        <taxon>Linum</taxon>
    </lineage>
</organism>
<keyword evidence="1" id="KW-0812">Transmembrane</keyword>
<dbReference type="Proteomes" id="UP001154282">
    <property type="component" value="Unassembled WGS sequence"/>
</dbReference>
<keyword evidence="1" id="KW-1133">Transmembrane helix</keyword>
<feature type="transmembrane region" description="Helical" evidence="1">
    <location>
        <begin position="122"/>
        <end position="149"/>
    </location>
</feature>
<name>A0AAV0NNV0_9ROSI</name>
<protein>
    <recommendedName>
        <fullName evidence="5">Transmembrane protein</fullName>
    </recommendedName>
</protein>
<proteinExistence type="predicted"/>
<evidence type="ECO:0000313" key="2">
    <source>
        <dbReference type="EMBL" id="CAI0460001.1"/>
    </source>
</evidence>
<evidence type="ECO:0000256" key="1">
    <source>
        <dbReference type="SAM" id="Phobius"/>
    </source>
</evidence>
<accession>A0AAV0NNV0</accession>
<comment type="caution">
    <text evidence="2">The sequence shown here is derived from an EMBL/GenBank/DDBJ whole genome shotgun (WGS) entry which is preliminary data.</text>
</comment>
<evidence type="ECO:0000313" key="4">
    <source>
        <dbReference type="Proteomes" id="UP001154282"/>
    </source>
</evidence>
<dbReference type="EMBL" id="CAMGYJ010000008">
    <property type="protein sequence ID" value="CAI0460001.1"/>
    <property type="molecule type" value="Genomic_DNA"/>
</dbReference>
<dbReference type="EMBL" id="CAMGYJ010000008">
    <property type="protein sequence ID" value="CAI0460003.1"/>
    <property type="molecule type" value="Genomic_DNA"/>
</dbReference>
<feature type="transmembrane region" description="Helical" evidence="1">
    <location>
        <begin position="55"/>
        <end position="75"/>
    </location>
</feature>
<sequence>MDDTLLSQFVDFVQWIDVTFILWKFRFHLTRCLWMEFGSCCFRPPLISANPYVQLQYMCNFMSLVAVLAIVFVSQFDRFSFVFQSAILFFSFKRQLFFLGLKGSQAFILSRISSIERDWSSVLLFLVLPDILFLVLPDRLVVSITFWSITMYNSIIIR</sequence>
<evidence type="ECO:0000313" key="3">
    <source>
        <dbReference type="EMBL" id="CAI0460003.1"/>
    </source>
</evidence>
<gene>
    <name evidence="2" type="ORF">LITE_LOCUS34278</name>
    <name evidence="3" type="ORF">LITE_LOCUS34280</name>
</gene>
<evidence type="ECO:0008006" key="5">
    <source>
        <dbReference type="Google" id="ProtNLM"/>
    </source>
</evidence>
<dbReference type="AlphaFoldDB" id="A0AAV0NNV0"/>
<reference evidence="2" key="1">
    <citation type="submission" date="2022-08" db="EMBL/GenBank/DDBJ databases">
        <authorList>
            <person name="Gutierrez-Valencia J."/>
        </authorList>
    </citation>
    <scope>NUCLEOTIDE SEQUENCE</scope>
</reference>
<keyword evidence="1" id="KW-0472">Membrane</keyword>
<keyword evidence="4" id="KW-1185">Reference proteome</keyword>